<dbReference type="RefSeq" id="WP_310548100.1">
    <property type="nucleotide sequence ID" value="NZ_JAVKGR010000005.1"/>
</dbReference>
<evidence type="ECO:0000313" key="1">
    <source>
        <dbReference type="EMBL" id="MDR8019102.1"/>
    </source>
</evidence>
<dbReference type="InterPro" id="IPR002591">
    <property type="entry name" value="Phosphodiest/P_Trfase"/>
</dbReference>
<protein>
    <submittedName>
        <fullName evidence="1">Alkaline phosphatase family protein</fullName>
    </submittedName>
</protein>
<dbReference type="PANTHER" id="PTHR10151:SF120">
    <property type="entry name" value="BIS(5'-ADENOSYL)-TRIPHOSPHATASE"/>
    <property type="match status" value="1"/>
</dbReference>
<dbReference type="Pfam" id="PF01663">
    <property type="entry name" value="Phosphodiest"/>
    <property type="match status" value="1"/>
</dbReference>
<dbReference type="InterPro" id="IPR017850">
    <property type="entry name" value="Alkaline_phosphatase_core_sf"/>
</dbReference>
<evidence type="ECO:0000313" key="2">
    <source>
        <dbReference type="Proteomes" id="UP001251870"/>
    </source>
</evidence>
<comment type="caution">
    <text evidence="1">The sequence shown here is derived from an EMBL/GenBank/DDBJ whole genome shotgun (WGS) entry which is preliminary data.</text>
</comment>
<dbReference type="PANTHER" id="PTHR10151">
    <property type="entry name" value="ECTONUCLEOTIDE PYROPHOSPHATASE/PHOSPHODIESTERASE"/>
    <property type="match status" value="1"/>
</dbReference>
<proteinExistence type="predicted"/>
<sequence>MTAAQLAAPRPVDYDGQHLRHVLSSAAASAGLHGFENRLGLPTAEIVVVVMADGLGDQLIARHSGHARFLSKAWRSGRSAAVLDAAVPTTTANSLACLGTGRTPGEHGLVGYDVYSPAHDRVVNMLGSWDEDVDPHQWQPHATVLTRAEQAGATVVTVSRPGFRTSQLTRAALWGGEFLGAEGLRARFLRAEERIAALRPVRGGARQGAATPVLMYLYVDELDKAGHRYGTDSPQWVEALETVDRELEQLCRRLRQRFGDSASVLLTADHGMIDVDPQQRLDVAETPELLDGVAHTAGEPRLMQLTLDHTLTESGVSALRRRWEERFGDQAWIRSRDEAVEEGWFGAVEPRVSGRIGDLLIAQHGGRALFDTSRTGAGPLGMVGHHGSLTDAEREVPLLVLSGQELSGS</sequence>
<organism evidence="1 2">
    <name type="scientific">Nesterenkonia aerolata</name>
    <dbReference type="NCBI Taxonomy" id="3074079"/>
    <lineage>
        <taxon>Bacteria</taxon>
        <taxon>Bacillati</taxon>
        <taxon>Actinomycetota</taxon>
        <taxon>Actinomycetes</taxon>
        <taxon>Micrococcales</taxon>
        <taxon>Micrococcaceae</taxon>
        <taxon>Nesterenkonia</taxon>
    </lineage>
</organism>
<reference evidence="1 2" key="1">
    <citation type="submission" date="2023-09" db="EMBL/GenBank/DDBJ databases">
        <title>Description of three actinobacteria isolated from air of manufacturing shop in a pharmaceutical factory.</title>
        <authorList>
            <person name="Zhang D.-F."/>
        </authorList>
    </citation>
    <scope>NUCLEOTIDE SEQUENCE [LARGE SCALE GENOMIC DNA]</scope>
    <source>
        <strain evidence="1 2">LY-0111</strain>
    </source>
</reference>
<accession>A0ABU2DRG9</accession>
<dbReference type="EMBL" id="JAVKGR010000005">
    <property type="protein sequence ID" value="MDR8019102.1"/>
    <property type="molecule type" value="Genomic_DNA"/>
</dbReference>
<dbReference type="Gene3D" id="3.40.720.10">
    <property type="entry name" value="Alkaline Phosphatase, subunit A"/>
    <property type="match status" value="1"/>
</dbReference>
<gene>
    <name evidence="1" type="ORF">RIL96_05930</name>
</gene>
<keyword evidence="2" id="KW-1185">Reference proteome</keyword>
<dbReference type="Proteomes" id="UP001251870">
    <property type="component" value="Unassembled WGS sequence"/>
</dbReference>
<name>A0ABU2DRG9_9MICC</name>
<dbReference type="SUPFAM" id="SSF53649">
    <property type="entry name" value="Alkaline phosphatase-like"/>
    <property type="match status" value="1"/>
</dbReference>